<dbReference type="InterPro" id="IPR045428">
    <property type="entry name" value="EACC1"/>
</dbReference>
<accession>A0A1B1B525</accession>
<dbReference type="STRING" id="68214.AVL59_34045"/>
<dbReference type="Proteomes" id="UP000092659">
    <property type="component" value="Chromosome"/>
</dbReference>
<dbReference type="EMBL" id="JAGGLP010000017">
    <property type="protein sequence ID" value="MBP2053725.1"/>
    <property type="molecule type" value="Genomic_DNA"/>
</dbReference>
<keyword evidence="4" id="KW-1185">Reference proteome</keyword>
<reference evidence="2 4" key="2">
    <citation type="submission" date="2021-03" db="EMBL/GenBank/DDBJ databases">
        <title>Genomic Encyclopedia of Type Strains, Phase IV (KMG-IV): sequencing the most valuable type-strain genomes for metagenomic binning, comparative biology and taxonomic classification.</title>
        <authorList>
            <person name="Goeker M."/>
        </authorList>
    </citation>
    <scope>NUCLEOTIDE SEQUENCE [LARGE SCALE GENOMIC DNA]</scope>
    <source>
        <strain evidence="2 4">DSM 40499</strain>
    </source>
</reference>
<dbReference type="RefSeq" id="WP_067312463.1">
    <property type="nucleotide sequence ID" value="NZ_CP016279.1"/>
</dbReference>
<sequence>MTLIEVRVHGVADPETELRSLLRWLTADEEVGPAVRGTLAGSEPARPDHLGTLIDLVSLVVSGALSGSQLALAIDQWRAHRRGAPKVTLRRGQLEIEVDGRDAETLRRVTELLENEERSGDGGTA</sequence>
<evidence type="ECO:0000313" key="3">
    <source>
        <dbReference type="Proteomes" id="UP000092659"/>
    </source>
</evidence>
<dbReference type="Proteomes" id="UP001519309">
    <property type="component" value="Unassembled WGS sequence"/>
</dbReference>
<gene>
    <name evidence="1" type="ORF">AVL59_34045</name>
    <name evidence="2" type="ORF">J2Z21_006720</name>
</gene>
<name>A0A1B1B525_9ACTN</name>
<dbReference type="KEGG" id="sgs:AVL59_34045"/>
<evidence type="ECO:0000313" key="2">
    <source>
        <dbReference type="EMBL" id="MBP2053725.1"/>
    </source>
</evidence>
<evidence type="ECO:0000313" key="4">
    <source>
        <dbReference type="Proteomes" id="UP001519309"/>
    </source>
</evidence>
<dbReference type="AlphaFoldDB" id="A0A1B1B525"/>
<dbReference type="EMBL" id="CP016279">
    <property type="protein sequence ID" value="ANP53917.1"/>
    <property type="molecule type" value="Genomic_DNA"/>
</dbReference>
<dbReference type="Pfam" id="PF19953">
    <property type="entry name" value="EACC1"/>
    <property type="match status" value="1"/>
</dbReference>
<reference evidence="1 3" key="1">
    <citation type="submission" date="2016-06" db="EMBL/GenBank/DDBJ databases">
        <title>Complete genome sequence of Streptomyces griseochromogenes ATCC 14511, the Blasticidin S producer.</title>
        <authorList>
            <person name="Wu L."/>
        </authorList>
    </citation>
    <scope>NUCLEOTIDE SEQUENCE [LARGE SCALE GENOMIC DNA]</scope>
    <source>
        <strain evidence="1 3">ATCC 14511</strain>
    </source>
</reference>
<evidence type="ECO:0000313" key="1">
    <source>
        <dbReference type="EMBL" id="ANP53917.1"/>
    </source>
</evidence>
<protein>
    <submittedName>
        <fullName evidence="1">Uncharacterized protein</fullName>
    </submittedName>
</protein>
<organism evidence="1 3">
    <name type="scientific">Streptomyces griseochromogenes</name>
    <dbReference type="NCBI Taxonomy" id="68214"/>
    <lineage>
        <taxon>Bacteria</taxon>
        <taxon>Bacillati</taxon>
        <taxon>Actinomycetota</taxon>
        <taxon>Actinomycetes</taxon>
        <taxon>Kitasatosporales</taxon>
        <taxon>Streptomycetaceae</taxon>
        <taxon>Streptomyces</taxon>
    </lineage>
</organism>
<dbReference type="OrthoDB" id="3626734at2"/>
<proteinExistence type="predicted"/>